<evidence type="ECO:0000313" key="1">
    <source>
        <dbReference type="EMBL" id="KAJ9124155.1"/>
    </source>
</evidence>
<accession>A0ACC2XL90</accession>
<evidence type="ECO:0000313" key="2">
    <source>
        <dbReference type="Proteomes" id="UP001243375"/>
    </source>
</evidence>
<sequence>MSAEELNNTGAEEPMFAGLKKKSKKVKVNFDDADFANQDAPTTAADAATATITESEKKIDAGEEGGASADAPAEDDGGDMFADLKKKSKKKKKEIPLDLETSTPGDATPTDEPTAEAGELGDFGDLKKKKKSSKKKAAFDIEAFEKEIEGGENDDEGGDRNGEAADLDRELGDDVFGGNDNADVDDETSNLGHEAWVGTDRDYTYPELLTRFYALLHSHNPELAGDKKKFTLVPPQVNREGTKKTVFANIADICRRMRRQPKHLMEFLFAELGTSGSVDGSQRLMIKGRYTQKNMENVLKKYIVEYVMCKTCKSSDTILEKENRLYFIICEACGSKRSVSAIKTGFQAQIGRRKAQAT</sequence>
<protein>
    <submittedName>
        <fullName evidence="1">Uncharacterized protein</fullName>
    </submittedName>
</protein>
<reference evidence="1" key="1">
    <citation type="submission" date="2023-04" db="EMBL/GenBank/DDBJ databases">
        <title>Draft Genome sequencing of Naganishia species isolated from polar environments using Oxford Nanopore Technology.</title>
        <authorList>
            <person name="Leo P."/>
            <person name="Venkateswaran K."/>
        </authorList>
    </citation>
    <scope>NUCLEOTIDE SEQUENCE</scope>
    <source>
        <strain evidence="1">MNA-CCFEE 5425</strain>
    </source>
</reference>
<dbReference type="Proteomes" id="UP001243375">
    <property type="component" value="Unassembled WGS sequence"/>
</dbReference>
<name>A0ACC2XL90_9TREE</name>
<gene>
    <name evidence="1" type="ORF">QFC22_000952</name>
</gene>
<organism evidence="1 2">
    <name type="scientific">Naganishia vaughanmartiniae</name>
    <dbReference type="NCBI Taxonomy" id="1424756"/>
    <lineage>
        <taxon>Eukaryota</taxon>
        <taxon>Fungi</taxon>
        <taxon>Dikarya</taxon>
        <taxon>Basidiomycota</taxon>
        <taxon>Agaricomycotina</taxon>
        <taxon>Tremellomycetes</taxon>
        <taxon>Filobasidiales</taxon>
        <taxon>Filobasidiaceae</taxon>
        <taxon>Naganishia</taxon>
    </lineage>
</organism>
<keyword evidence="2" id="KW-1185">Reference proteome</keyword>
<comment type="caution">
    <text evidence="1">The sequence shown here is derived from an EMBL/GenBank/DDBJ whole genome shotgun (WGS) entry which is preliminary data.</text>
</comment>
<dbReference type="EMBL" id="JASBWU010000002">
    <property type="protein sequence ID" value="KAJ9124155.1"/>
    <property type="molecule type" value="Genomic_DNA"/>
</dbReference>
<proteinExistence type="predicted"/>